<dbReference type="CDD" id="cd00200">
    <property type="entry name" value="WD40"/>
    <property type="match status" value="2"/>
</dbReference>
<feature type="repeat" description="WD" evidence="3">
    <location>
        <begin position="1089"/>
        <end position="1130"/>
    </location>
</feature>
<evidence type="ECO:0000256" key="3">
    <source>
        <dbReference type="PROSITE-ProRule" id="PRU00221"/>
    </source>
</evidence>
<evidence type="ECO:0000313" key="6">
    <source>
        <dbReference type="Proteomes" id="UP000054321"/>
    </source>
</evidence>
<keyword evidence="2" id="KW-0677">Repeat</keyword>
<proteinExistence type="predicted"/>
<dbReference type="InterPro" id="IPR015943">
    <property type="entry name" value="WD40/YVTN_repeat-like_dom_sf"/>
</dbReference>
<dbReference type="HOGENOM" id="CLU_000288_6_16_1"/>
<dbReference type="PROSITE" id="PS50294">
    <property type="entry name" value="WD_REPEATS_REGION"/>
    <property type="match status" value="10"/>
</dbReference>
<dbReference type="InterPro" id="IPR056884">
    <property type="entry name" value="NPHP3-like_N"/>
</dbReference>
<gene>
    <name evidence="5" type="ORF">OIDMADRAFT_174109</name>
</gene>
<dbReference type="OrthoDB" id="538223at2759"/>
<dbReference type="PANTHER" id="PTHR44019:SF8">
    <property type="entry name" value="POC1 CENTRIOLAR PROTEIN HOMOLOG"/>
    <property type="match status" value="1"/>
</dbReference>
<dbReference type="SUPFAM" id="SSF52540">
    <property type="entry name" value="P-loop containing nucleoside triphosphate hydrolases"/>
    <property type="match status" value="1"/>
</dbReference>
<feature type="repeat" description="WD" evidence="3">
    <location>
        <begin position="825"/>
        <end position="866"/>
    </location>
</feature>
<keyword evidence="6" id="KW-1185">Reference proteome</keyword>
<dbReference type="PROSITE" id="PS50082">
    <property type="entry name" value="WD_REPEATS_2"/>
    <property type="match status" value="11"/>
</dbReference>
<dbReference type="PROSITE" id="PS00678">
    <property type="entry name" value="WD_REPEATS_1"/>
    <property type="match status" value="11"/>
</dbReference>
<feature type="repeat" description="WD" evidence="3">
    <location>
        <begin position="1215"/>
        <end position="1256"/>
    </location>
</feature>
<feature type="repeat" description="WD" evidence="3">
    <location>
        <begin position="1131"/>
        <end position="1172"/>
    </location>
</feature>
<accession>A0A0C3DY98</accession>
<sequence>MRLLFRNDNGEYGLTKDFNAHDPIPPYAILSHTWDEGQEVTFKDLMDGTGKSKTGYNKIRFCGQQAELDSLQHFWVDTCCINKSNRAELQKAINSMFRWYRNATRCYVYLSDVSTIKRRASDPSAKYTWESAFRESRWFTRGWTLQELLAPALVEFFSREGKRLGDKTSLGQQICDLTGVPKSALQGAYLSQFRDKERFSWIECRQTRIEEDKAYSLLGIFGVEMPLRYGEGSASAFKRLEEEIDKLNKCLRELRPTDPSDDKKRIEDDKGGLLKECYRWIIDDLYYQQWRNDPKSQLLWVKGNPGKGKTMLLCGIIDELEKSIARTAHISYFFCQATDSRINNATAVLRGLLFKLIGQQPLLISHIRKKYDSAGKGLFEDANTWIALVEIFTDILKDQSMTSTYLIIDALDECVIDLPKLLNFIVQRSSTSPQVKWIVSSRNWSDIGEQLEKAGQNLSLELNAKSVSAAIKFFIQYKVLELAQQKKYDDNTREAIIGHLSSNANDTFLWVALVCKELAVVSGWEAEKMLTAFPPGLNALYKRMLDQIHQRNAKLCKSILTVVSVVYRPITLDELASFVDMPPRSSCEYKVWEDIIGRCGSFLTLRDHHISFVHQSAKDYLLEQAFDEIFPSGKEEAHYAIFSRSLQLMSRTLHRDMYSLRAPGFPIEQVKQPHPDPLAASRYSCIHWVNHLCAWNSKSHIEHGVDLRDGGAIETFMRKKYLYWLEALSLCRGIFDSVVSMAKLETLLQGREGSSILLVHVHDARRFIMQFKWAIEKSPLQVYTSALVFSPSRSLIRSLFKEEEPKWITTKPAVEDNWNACLQTLEGHNSPVDLVAFSHDSTRLASASQDRTVKIWDASSGACLQTLEGHNRHITSVAFSRDLTRLASASYDSTVKIWDVSSGTCVQILEGHSKAVTSVAFSHDSRLASASYDKTVKIWDASSGACMQTLEIGKPLFNISFDPTSLYLHTQTGAIVLGASSPTSSNLTNVADPRNPQYYGWGISLDGEWITYNSENWMWLPSEFRPTCSAVLGKTIGVGTGSGNGHSKAVTSVAFSHDSTQLVLVLDDTTVKIWDTSSGACLQTLNCYSSEDSSEASSVAFSHDLTRLALTSYDSTVEIWDISQGAYLQTLEGHSKAATSIVFSYNSTQLASASYDRTVKIWDISSGACLQTLEGHSRAVTSVAFSHDSTRLASASYDSTVKIWDASNGTCMQTLEGHITTVKSVAFSHDLTQLASASSDSTVKIWDSSSGAYVQTLRGHNSPVELVAFSHDSTWLASTLEGHNRGIISVAFSRDLTRLASASYNRTVKIWDVSSGACLQTLLEDHNNTANSLAFSYESTQLAIVLYNSTIKICDASSGTCVQILEGHSEAVTSVAFSHDSTQLASASYDSTVKIWDISNGAYLQMLEGHSKAVTSVAFSHDSRLASASYDKTVKIWDASSGACMQTLEIGKPLFNISFDPTSLYLHTQTGAIVLGASSPTSSNLTNVADPRNPQYYGWGISLDGEWITYNSENWMWLPSEFRPTCSAVLGKTIGVGTGSGNVWMCSFNIDM</sequence>
<evidence type="ECO:0000313" key="5">
    <source>
        <dbReference type="EMBL" id="KIN07078.1"/>
    </source>
</evidence>
<evidence type="ECO:0000256" key="2">
    <source>
        <dbReference type="ARBA" id="ARBA00022737"/>
    </source>
</evidence>
<dbReference type="SUPFAM" id="SSF50978">
    <property type="entry name" value="WD40 repeat-like"/>
    <property type="match status" value="1"/>
</dbReference>
<feature type="repeat" description="WD" evidence="3">
    <location>
        <begin position="909"/>
        <end position="949"/>
    </location>
</feature>
<keyword evidence="1 3" id="KW-0853">WD repeat</keyword>
<dbReference type="InterPro" id="IPR019775">
    <property type="entry name" value="WD40_repeat_CS"/>
</dbReference>
<name>A0A0C3DY98_OIDMZ</name>
<feature type="repeat" description="WD" evidence="3">
    <location>
        <begin position="1043"/>
        <end position="1084"/>
    </location>
</feature>
<dbReference type="Pfam" id="PF06985">
    <property type="entry name" value="HET"/>
    <property type="match status" value="1"/>
</dbReference>
<dbReference type="Gene3D" id="3.40.50.300">
    <property type="entry name" value="P-loop containing nucleotide triphosphate hydrolases"/>
    <property type="match status" value="1"/>
</dbReference>
<protein>
    <recommendedName>
        <fullName evidence="4">NACHT domain-containing protein</fullName>
    </recommendedName>
</protein>
<dbReference type="SMART" id="SM00320">
    <property type="entry name" value="WD40"/>
    <property type="match status" value="12"/>
</dbReference>
<dbReference type="InterPro" id="IPR011047">
    <property type="entry name" value="Quinoprotein_ADH-like_sf"/>
</dbReference>
<reference evidence="6" key="2">
    <citation type="submission" date="2015-01" db="EMBL/GenBank/DDBJ databases">
        <title>Evolutionary Origins and Diversification of the Mycorrhizal Mutualists.</title>
        <authorList>
            <consortium name="DOE Joint Genome Institute"/>
            <consortium name="Mycorrhizal Genomics Consortium"/>
            <person name="Kohler A."/>
            <person name="Kuo A."/>
            <person name="Nagy L.G."/>
            <person name="Floudas D."/>
            <person name="Copeland A."/>
            <person name="Barry K.W."/>
            <person name="Cichocki N."/>
            <person name="Veneault-Fourrey C."/>
            <person name="LaButti K."/>
            <person name="Lindquist E.A."/>
            <person name="Lipzen A."/>
            <person name="Lundell T."/>
            <person name="Morin E."/>
            <person name="Murat C."/>
            <person name="Riley R."/>
            <person name="Ohm R."/>
            <person name="Sun H."/>
            <person name="Tunlid A."/>
            <person name="Henrissat B."/>
            <person name="Grigoriev I.V."/>
            <person name="Hibbett D.S."/>
            <person name="Martin F."/>
        </authorList>
    </citation>
    <scope>NUCLEOTIDE SEQUENCE [LARGE SCALE GENOMIC DNA]</scope>
    <source>
        <strain evidence="6">Zn</strain>
    </source>
</reference>
<feature type="repeat" description="WD" evidence="3">
    <location>
        <begin position="1280"/>
        <end position="1321"/>
    </location>
</feature>
<feature type="repeat" description="WD" evidence="3">
    <location>
        <begin position="1407"/>
        <end position="1447"/>
    </location>
</feature>
<organism evidence="5 6">
    <name type="scientific">Oidiodendron maius (strain Zn)</name>
    <dbReference type="NCBI Taxonomy" id="913774"/>
    <lineage>
        <taxon>Eukaryota</taxon>
        <taxon>Fungi</taxon>
        <taxon>Dikarya</taxon>
        <taxon>Ascomycota</taxon>
        <taxon>Pezizomycotina</taxon>
        <taxon>Leotiomycetes</taxon>
        <taxon>Leotiomycetes incertae sedis</taxon>
        <taxon>Myxotrichaceae</taxon>
        <taxon>Oidiodendron</taxon>
    </lineage>
</organism>
<dbReference type="InterPro" id="IPR007111">
    <property type="entry name" value="NACHT_NTPase"/>
</dbReference>
<dbReference type="PROSITE" id="PS50837">
    <property type="entry name" value="NACHT"/>
    <property type="match status" value="1"/>
</dbReference>
<dbReference type="InterPro" id="IPR010730">
    <property type="entry name" value="HET"/>
</dbReference>
<evidence type="ECO:0000259" key="4">
    <source>
        <dbReference type="PROSITE" id="PS50837"/>
    </source>
</evidence>
<dbReference type="InterPro" id="IPR050505">
    <property type="entry name" value="WDR55/POC1"/>
</dbReference>
<feature type="repeat" description="WD" evidence="3">
    <location>
        <begin position="867"/>
        <end position="908"/>
    </location>
</feature>
<dbReference type="EMBL" id="KN832870">
    <property type="protein sequence ID" value="KIN07078.1"/>
    <property type="molecule type" value="Genomic_DNA"/>
</dbReference>
<dbReference type="PANTHER" id="PTHR44019">
    <property type="entry name" value="WD REPEAT-CONTAINING PROTEIN 55"/>
    <property type="match status" value="1"/>
</dbReference>
<feature type="domain" description="NACHT" evidence="4">
    <location>
        <begin position="297"/>
        <end position="455"/>
    </location>
</feature>
<dbReference type="Proteomes" id="UP000054321">
    <property type="component" value="Unassembled WGS sequence"/>
</dbReference>
<dbReference type="InParanoid" id="A0A0C3DY98"/>
<dbReference type="SUPFAM" id="SSF50998">
    <property type="entry name" value="Quinoprotein alcohol dehydrogenase-like"/>
    <property type="match status" value="1"/>
</dbReference>
<dbReference type="InterPro" id="IPR036322">
    <property type="entry name" value="WD40_repeat_dom_sf"/>
</dbReference>
<dbReference type="InterPro" id="IPR020472">
    <property type="entry name" value="WD40_PAC1"/>
</dbReference>
<feature type="repeat" description="WD" evidence="3">
    <location>
        <begin position="1173"/>
        <end position="1214"/>
    </location>
</feature>
<dbReference type="Pfam" id="PF24883">
    <property type="entry name" value="NPHP3_N"/>
    <property type="match status" value="1"/>
</dbReference>
<dbReference type="FunFam" id="3.40.50.300:FF:001638">
    <property type="entry name" value="NACHT and WD40 domain protein"/>
    <property type="match status" value="1"/>
</dbReference>
<feature type="repeat" description="WD" evidence="3">
    <location>
        <begin position="1365"/>
        <end position="1406"/>
    </location>
</feature>
<dbReference type="InterPro" id="IPR027417">
    <property type="entry name" value="P-loop_NTPase"/>
</dbReference>
<evidence type="ECO:0000256" key="1">
    <source>
        <dbReference type="ARBA" id="ARBA00022574"/>
    </source>
</evidence>
<dbReference type="Gene3D" id="2.130.10.10">
    <property type="entry name" value="YVTN repeat-like/Quinoprotein amine dehydrogenase"/>
    <property type="match status" value="7"/>
</dbReference>
<dbReference type="Pfam" id="PF00400">
    <property type="entry name" value="WD40"/>
    <property type="match status" value="12"/>
</dbReference>
<dbReference type="InterPro" id="IPR001680">
    <property type="entry name" value="WD40_rpt"/>
</dbReference>
<dbReference type="PRINTS" id="PR00320">
    <property type="entry name" value="GPROTEINBRPT"/>
</dbReference>
<reference evidence="5 6" key="1">
    <citation type="submission" date="2014-04" db="EMBL/GenBank/DDBJ databases">
        <authorList>
            <consortium name="DOE Joint Genome Institute"/>
            <person name="Kuo A."/>
            <person name="Martino E."/>
            <person name="Perotto S."/>
            <person name="Kohler A."/>
            <person name="Nagy L.G."/>
            <person name="Floudas D."/>
            <person name="Copeland A."/>
            <person name="Barry K.W."/>
            <person name="Cichocki N."/>
            <person name="Veneault-Fourrey C."/>
            <person name="LaButti K."/>
            <person name="Lindquist E.A."/>
            <person name="Lipzen A."/>
            <person name="Lundell T."/>
            <person name="Morin E."/>
            <person name="Murat C."/>
            <person name="Sun H."/>
            <person name="Tunlid A."/>
            <person name="Henrissat B."/>
            <person name="Grigoriev I.V."/>
            <person name="Hibbett D.S."/>
            <person name="Martin F."/>
            <person name="Nordberg H.P."/>
            <person name="Cantor M.N."/>
            <person name="Hua S.X."/>
        </authorList>
    </citation>
    <scope>NUCLEOTIDE SEQUENCE [LARGE SCALE GENOMIC DNA]</scope>
    <source>
        <strain evidence="5 6">Zn</strain>
    </source>
</reference>
<dbReference type="STRING" id="913774.A0A0C3DY98"/>